<gene>
    <name evidence="2" type="ORF">UV74_C0013G0139</name>
</gene>
<evidence type="ECO:0000259" key="1">
    <source>
        <dbReference type="Pfam" id="PF09992"/>
    </source>
</evidence>
<reference evidence="2 3" key="1">
    <citation type="journal article" date="2015" name="Nature">
        <title>rRNA introns, odd ribosomes, and small enigmatic genomes across a large radiation of phyla.</title>
        <authorList>
            <person name="Brown C.T."/>
            <person name="Hug L.A."/>
            <person name="Thomas B.C."/>
            <person name="Sharon I."/>
            <person name="Castelle C.J."/>
            <person name="Singh A."/>
            <person name="Wilkins M.J."/>
            <person name="Williams K.H."/>
            <person name="Banfield J.F."/>
        </authorList>
    </citation>
    <scope>NUCLEOTIDE SEQUENCE [LARGE SCALE GENOMIC DNA]</scope>
</reference>
<evidence type="ECO:0000313" key="3">
    <source>
        <dbReference type="Proteomes" id="UP000034090"/>
    </source>
</evidence>
<dbReference type="AlphaFoldDB" id="A0A0G1DHE4"/>
<accession>A0A0G1DHE4</accession>
<sequence length="255" mass="27986">MKRIFIVIFLVFVSLGGLYFANSINFKKDETKVLGEELQRESSAVEVSFGDEKYAVYWSVLSNLDTLELIPNFDDSQTASSAFDKYGCELLISGGFYTEAGKPIGLFRANSETIQEFSVNVLMNGVFSVNDFSTPRITREVPGDPLKIALQTGPILIENSFNQKLNLASDKNARRVISAVTGDNKLIFMVIYDPKSVFLGPELVDLPQIVSLVSAENDLNIADAINLDGGSASAFKSRDFSLSEISPVGSFFCLQ</sequence>
<proteinExistence type="predicted"/>
<dbReference type="STRING" id="1618578.UV74_C0013G0139"/>
<evidence type="ECO:0000313" key="2">
    <source>
        <dbReference type="EMBL" id="KKS97017.1"/>
    </source>
</evidence>
<organism evidence="2 3">
    <name type="scientific">Candidatus Woesebacteria bacterium GW2011_GWB1_43_14</name>
    <dbReference type="NCBI Taxonomy" id="1618578"/>
    <lineage>
        <taxon>Bacteria</taxon>
        <taxon>Candidatus Woeseibacteriota</taxon>
    </lineage>
</organism>
<protein>
    <recommendedName>
        <fullName evidence="1">Phosphodiester glycosidase domain-containing protein</fullName>
    </recommendedName>
</protein>
<dbReference type="Proteomes" id="UP000034090">
    <property type="component" value="Unassembled WGS sequence"/>
</dbReference>
<feature type="domain" description="Phosphodiester glycosidase" evidence="1">
    <location>
        <begin position="87"/>
        <end position="235"/>
    </location>
</feature>
<comment type="caution">
    <text evidence="2">The sequence shown here is derived from an EMBL/GenBank/DDBJ whole genome shotgun (WGS) entry which is preliminary data.</text>
</comment>
<dbReference type="EMBL" id="LCFQ01000013">
    <property type="protein sequence ID" value="KKS97017.1"/>
    <property type="molecule type" value="Genomic_DNA"/>
</dbReference>
<dbReference type="Pfam" id="PF09992">
    <property type="entry name" value="NAGPA"/>
    <property type="match status" value="1"/>
</dbReference>
<dbReference type="InterPro" id="IPR018711">
    <property type="entry name" value="NAGPA"/>
</dbReference>
<name>A0A0G1DHE4_9BACT</name>